<dbReference type="AlphaFoldDB" id="A0ABD1MSA6"/>
<protein>
    <submittedName>
        <fullName evidence="1">Uncharacterized protein</fullName>
    </submittedName>
</protein>
<proteinExistence type="predicted"/>
<dbReference type="Proteomes" id="UP001603857">
    <property type="component" value="Unassembled WGS sequence"/>
</dbReference>
<dbReference type="PANTHER" id="PTHR33972">
    <property type="entry name" value="EXPRESSED PROTEIN"/>
    <property type="match status" value="1"/>
</dbReference>
<sequence>MMARLISISNANANANAKTPTLLLLQSAIRHRSSEAFKSKWVEIDGGVKLFEEHAHHVMVKQATPDWLPFRPGSSFWVPPPPSPFHTKFSVFHKFQFESQSQSQSQSLATSQVTVQLKLLAPSENVTLSEDEEG</sequence>
<gene>
    <name evidence="1" type="ORF">Fmac_013126</name>
</gene>
<evidence type="ECO:0000313" key="1">
    <source>
        <dbReference type="EMBL" id="KAL2338680.1"/>
    </source>
</evidence>
<evidence type="ECO:0000313" key="2">
    <source>
        <dbReference type="Proteomes" id="UP001603857"/>
    </source>
</evidence>
<comment type="caution">
    <text evidence="1">The sequence shown here is derived from an EMBL/GenBank/DDBJ whole genome shotgun (WGS) entry which is preliminary data.</text>
</comment>
<name>A0ABD1MSA6_9FABA</name>
<accession>A0ABD1MSA6</accession>
<reference evidence="1 2" key="1">
    <citation type="submission" date="2024-08" db="EMBL/GenBank/DDBJ databases">
        <title>Insights into the chromosomal genome structure of Flemingia macrophylla.</title>
        <authorList>
            <person name="Ding Y."/>
            <person name="Zhao Y."/>
            <person name="Bi W."/>
            <person name="Wu M."/>
            <person name="Zhao G."/>
            <person name="Gong Y."/>
            <person name="Li W."/>
            <person name="Zhang P."/>
        </authorList>
    </citation>
    <scope>NUCLEOTIDE SEQUENCE [LARGE SCALE GENOMIC DNA]</scope>
    <source>
        <strain evidence="1">DYQJB</strain>
        <tissue evidence="1">Leaf</tissue>
    </source>
</reference>
<keyword evidence="2" id="KW-1185">Reference proteome</keyword>
<organism evidence="1 2">
    <name type="scientific">Flemingia macrophylla</name>
    <dbReference type="NCBI Taxonomy" id="520843"/>
    <lineage>
        <taxon>Eukaryota</taxon>
        <taxon>Viridiplantae</taxon>
        <taxon>Streptophyta</taxon>
        <taxon>Embryophyta</taxon>
        <taxon>Tracheophyta</taxon>
        <taxon>Spermatophyta</taxon>
        <taxon>Magnoliopsida</taxon>
        <taxon>eudicotyledons</taxon>
        <taxon>Gunneridae</taxon>
        <taxon>Pentapetalae</taxon>
        <taxon>rosids</taxon>
        <taxon>fabids</taxon>
        <taxon>Fabales</taxon>
        <taxon>Fabaceae</taxon>
        <taxon>Papilionoideae</taxon>
        <taxon>50 kb inversion clade</taxon>
        <taxon>NPAAA clade</taxon>
        <taxon>indigoferoid/millettioid clade</taxon>
        <taxon>Phaseoleae</taxon>
        <taxon>Flemingia</taxon>
    </lineage>
</organism>
<dbReference type="EMBL" id="JBGMDY010000004">
    <property type="protein sequence ID" value="KAL2338680.1"/>
    <property type="molecule type" value="Genomic_DNA"/>
</dbReference>
<dbReference type="PANTHER" id="PTHR33972:SF25">
    <property type="entry name" value="GENOME ASSEMBLY, CHROMOSOME: A06"/>
    <property type="match status" value="1"/>
</dbReference>